<dbReference type="InterPro" id="IPR029058">
    <property type="entry name" value="AB_hydrolase_fold"/>
</dbReference>
<accession>A0ABU3SYW1</accession>
<proteinExistence type="predicted"/>
<dbReference type="InterPro" id="IPR020009">
    <property type="entry name" value="VolA/Pla-1/cef"/>
</dbReference>
<dbReference type="Proteomes" id="UP001247805">
    <property type="component" value="Unassembled WGS sequence"/>
</dbReference>
<dbReference type="NCBIfam" id="TIGR03502">
    <property type="entry name" value="lipase_Pla1_cef"/>
    <property type="match status" value="1"/>
</dbReference>
<reference evidence="1 2" key="1">
    <citation type="submission" date="2023-10" db="EMBL/GenBank/DDBJ databases">
        <title>Glaciecola aquimarina strain GGW-M5 nov., isolated from a coastal seawater.</title>
        <authorList>
            <person name="Bayburt H."/>
            <person name="Kim J.M."/>
            <person name="Choi B.J."/>
            <person name="Jeon C.O."/>
        </authorList>
    </citation>
    <scope>NUCLEOTIDE SEQUENCE [LARGE SCALE GENOMIC DNA]</scope>
    <source>
        <strain evidence="1 2">KCTC 32108</strain>
    </source>
</reference>
<sequence length="485" mass="51284">MDPKLPKTGWWQAACTSSATLNALGQNVVAQLVEENQVGVNNTLCKRQSNDQLMDLNLASLGINDPRNLTKFNPIPLRKGRQQDEENSQYNEAGTESVEVLFTIPNEDNIALLSAHSNGQIAPVKKPKNGWPVVIFSHGITGNRKDVLALSSTLSMAGIASVAIDHPLHGDRGLTDIDGKLVKIDLASVGDYLNFSSLLTARDNARQSSADILTLRLALNSIIDESNSVELDTSTVHFAAHSLGSITGAVAVAIANDSMTGELSAFDHLYAFSSATLNVPASGVPSYLLESPYFEPLIKGPILAETSRSFRAFLAQFPTGKSMAATPPLRAAYLQFMASVSPEQSALIAAQFDAFRFSSQTILDAADPISYAALLGKNTHVLLQLTVGGGVNDDGSTALSDQVNPVATSLPLVGGQALADLIGLEKVSSSQSTDGVVRFISGDHFSLFSPEASVAATSEMQSQVASFIQLEGQGIQIGNSSVIEN</sequence>
<dbReference type="SUPFAM" id="SSF53474">
    <property type="entry name" value="alpha/beta-Hydrolases"/>
    <property type="match status" value="1"/>
</dbReference>
<name>A0ABU3SYW1_9ALTE</name>
<dbReference type="Gene3D" id="3.40.50.1820">
    <property type="entry name" value="alpha/beta hydrolase"/>
    <property type="match status" value="1"/>
</dbReference>
<gene>
    <name evidence="1" type="ORF">RS130_15830</name>
</gene>
<comment type="caution">
    <text evidence="1">The sequence shown here is derived from an EMBL/GenBank/DDBJ whole genome shotgun (WGS) entry which is preliminary data.</text>
</comment>
<dbReference type="RefSeq" id="WP_316026725.1">
    <property type="nucleotide sequence ID" value="NZ_JAWDIO010000002.1"/>
</dbReference>
<protein>
    <submittedName>
        <fullName evidence="1">Uncharacterized protein</fullName>
    </submittedName>
</protein>
<dbReference type="EMBL" id="JAWDIO010000002">
    <property type="protein sequence ID" value="MDU0355176.1"/>
    <property type="molecule type" value="Genomic_DNA"/>
</dbReference>
<evidence type="ECO:0000313" key="2">
    <source>
        <dbReference type="Proteomes" id="UP001247805"/>
    </source>
</evidence>
<evidence type="ECO:0000313" key="1">
    <source>
        <dbReference type="EMBL" id="MDU0355176.1"/>
    </source>
</evidence>
<organism evidence="1 2">
    <name type="scientific">Paraglaciecola aquimarina</name>
    <dbReference type="NCBI Taxonomy" id="1235557"/>
    <lineage>
        <taxon>Bacteria</taxon>
        <taxon>Pseudomonadati</taxon>
        <taxon>Pseudomonadota</taxon>
        <taxon>Gammaproteobacteria</taxon>
        <taxon>Alteromonadales</taxon>
        <taxon>Alteromonadaceae</taxon>
        <taxon>Paraglaciecola</taxon>
    </lineage>
</organism>
<keyword evidence="2" id="KW-1185">Reference proteome</keyword>